<dbReference type="RefSeq" id="WP_168183544.1">
    <property type="nucleotide sequence ID" value="NZ_CP050919.1"/>
</dbReference>
<evidence type="ECO:0000313" key="3">
    <source>
        <dbReference type="Proteomes" id="UP000503169"/>
    </source>
</evidence>
<gene>
    <name evidence="2" type="ORF">HCY95_01406</name>
</gene>
<reference evidence="2 3" key="1">
    <citation type="submission" date="2020-04" db="EMBL/GenBank/DDBJ databases">
        <title>Novel strain L. Fermentum HFD1 producer antibacterial peptides.</title>
        <authorList>
            <person name="Ozhegov G.D."/>
            <person name="Pavlova A.S."/>
            <person name="Zhuravleva D.E."/>
            <person name="Gogoleva N.V."/>
            <person name="Shagimardanova E.I."/>
            <person name="Markelova M.I."/>
            <person name="Yarullina D.R."/>
            <person name="Kayumov A.R."/>
        </authorList>
    </citation>
    <scope>NUCLEOTIDE SEQUENCE [LARGE SCALE GENOMIC DNA]</scope>
    <source>
        <strain evidence="2 3">HFD1</strain>
    </source>
</reference>
<dbReference type="InterPro" id="IPR004919">
    <property type="entry name" value="GmrSD_N"/>
</dbReference>
<accession>A0AAJ4GGF0</accession>
<dbReference type="AlphaFoldDB" id="A0AAJ4GGF0"/>
<dbReference type="Pfam" id="PF03235">
    <property type="entry name" value="GmrSD_N"/>
    <property type="match status" value="1"/>
</dbReference>
<feature type="domain" description="GmrSD restriction endonucleases N-terminal" evidence="1">
    <location>
        <begin position="26"/>
        <end position="229"/>
    </location>
</feature>
<organism evidence="2 3">
    <name type="scientific">Limosilactobacillus fermentum</name>
    <name type="common">Lactobacillus fermentum</name>
    <dbReference type="NCBI Taxonomy" id="1613"/>
    <lineage>
        <taxon>Bacteria</taxon>
        <taxon>Bacillati</taxon>
        <taxon>Bacillota</taxon>
        <taxon>Bacilli</taxon>
        <taxon>Lactobacillales</taxon>
        <taxon>Lactobacillaceae</taxon>
        <taxon>Limosilactobacillus</taxon>
    </lineage>
</organism>
<protein>
    <recommendedName>
        <fullName evidence="1">GmrSD restriction endonucleases N-terminal domain-containing protein</fullName>
    </recommendedName>
</protein>
<name>A0AAJ4GGF0_LIMFE</name>
<evidence type="ECO:0000313" key="2">
    <source>
        <dbReference type="EMBL" id="QIX58967.1"/>
    </source>
</evidence>
<proteinExistence type="predicted"/>
<evidence type="ECO:0000259" key="1">
    <source>
        <dbReference type="Pfam" id="PF03235"/>
    </source>
</evidence>
<sequence length="389" mass="44420">MKIDEKKLQAAIDLNPTKRSQTMTIADLNSRIENGNLTVPLYQRGLSWNDAKAIALFNYQLFGKAPVAPISLNEIGTNDDVPQLSFINRDEIAGNNQGKLSVVDGQQRLTTNYKAYSNDESFSNIVFDFTQAKFKNANNGKISKSQVPVGILFNKNQQVLTDYIYQNHSSKEATSLFPLLVGIRTKILSYSYTIHIADNMAENEQIEWFEVLNNAGSKVSLIELALSKLKMHDFDIYAGFITPYKNIVKDYGFDELFSPFSSNVSYPIASLNPAFEYLLRDGFHSKNYAPIPSDTKESMLLKLDKEQLDEISNLTLKSLKKALDFIFEYQLRDYIVAMQYVMYLTGYFIFQNDNIQEDKIANWVKKTNFDNLSNGERRTIYKELISGKF</sequence>
<dbReference type="Proteomes" id="UP000503169">
    <property type="component" value="Chromosome"/>
</dbReference>
<dbReference type="EMBL" id="CP050919">
    <property type="protein sequence ID" value="QIX58967.1"/>
    <property type="molecule type" value="Genomic_DNA"/>
</dbReference>